<keyword evidence="2" id="KW-1185">Reference proteome</keyword>
<proteinExistence type="predicted"/>
<evidence type="ECO:0000313" key="1">
    <source>
        <dbReference type="EMBL" id="KAK3704422.1"/>
    </source>
</evidence>
<sequence>MAEVAPSRSRTDPPAPEQHRSERTLIPRRLHASSFRSKGQYNSGNHHHHHHHHRYRDSAKETVQSAIELKPPITFDHLLRRERKSPAPSRRGSGTAQQQPQVDGSASVEDEPVQRVVRPEEVAKAKKENAKREEELRESLKSVEEVGMSSTRQLDDTYYAILEKASMLRSTVASLQRLADECRTMHTSFEEDTTKLDRDTKQNVESFGNFDHQEKRINELVDKLQQLRGRTNQLNDRLESARLRVEAYEKNENVKQSRRRTRWNITWATLLGVLLLFVSILLARNRRAVGQQLDIVGEHLVWLEDFAGDVVGPIATKLRPSPSEDPYLHAAVYTYRIRQRYHDIPSLPRHWFWGNLQAIGEKCNPKLGRHPDYGFEEMWNELERPPAFLVDLAPIDRLSFLVVGEPQIAETVVQPSTEYKYSVPKSDTMEAAKPLIGKESLITAEGEEWRSLRKRFNRGFAPAHLHNLSPLIISKTQVFVKRIQDGAKTGSVVPLKELSQDLTTDIITQLAIKKDFESQSIPEGEGPKSTFGVLTASRILSTLVGKVGQGFDPTQFLDPVRRLKLWYYERVFDRELYRVLSQKIEQEKLQPKKKDASAKAIVQLALADIEPTEAVLRNTVAQIKSFLFAGQDTTATLIQWLCYELSKADYDPRYRKIVDRLEAEHNAVFGPGAFSALNMLKQPGKAEELLGTRIPYTTAFIKETLRLHPPAGTARLIPAASKTSPPIYASINGQSTRIDGLRVYNCQWIIHRNPKVWGEDAHVFNPDRWLDEAYMSKLAPGAWRPFERGPRNCIGQELALLEGKVVMAAVTRGLRFEKVGFTGRDGEKEVWGIHHVTTVPNDGMMMRFHLRKES</sequence>
<dbReference type="EMBL" id="JAUTXU010000139">
    <property type="protein sequence ID" value="KAK3704422.1"/>
    <property type="molecule type" value="Genomic_DNA"/>
</dbReference>
<dbReference type="Proteomes" id="UP001281147">
    <property type="component" value="Unassembled WGS sequence"/>
</dbReference>
<accession>A0ACC3MV91</accession>
<organism evidence="1 2">
    <name type="scientific">Vermiconidia calcicola</name>
    <dbReference type="NCBI Taxonomy" id="1690605"/>
    <lineage>
        <taxon>Eukaryota</taxon>
        <taxon>Fungi</taxon>
        <taxon>Dikarya</taxon>
        <taxon>Ascomycota</taxon>
        <taxon>Pezizomycotina</taxon>
        <taxon>Dothideomycetes</taxon>
        <taxon>Dothideomycetidae</taxon>
        <taxon>Mycosphaerellales</taxon>
        <taxon>Extremaceae</taxon>
        <taxon>Vermiconidia</taxon>
    </lineage>
</organism>
<gene>
    <name evidence="1" type="ORF">LTR37_013845</name>
</gene>
<evidence type="ECO:0000313" key="2">
    <source>
        <dbReference type="Proteomes" id="UP001281147"/>
    </source>
</evidence>
<comment type="caution">
    <text evidence="1">The sequence shown here is derived from an EMBL/GenBank/DDBJ whole genome shotgun (WGS) entry which is preliminary data.</text>
</comment>
<protein>
    <submittedName>
        <fullName evidence="1">Uncharacterized protein</fullName>
    </submittedName>
</protein>
<reference evidence="1" key="1">
    <citation type="submission" date="2023-07" db="EMBL/GenBank/DDBJ databases">
        <title>Black Yeasts Isolated from many extreme environments.</title>
        <authorList>
            <person name="Coleine C."/>
            <person name="Stajich J.E."/>
            <person name="Selbmann L."/>
        </authorList>
    </citation>
    <scope>NUCLEOTIDE SEQUENCE</scope>
    <source>
        <strain evidence="1">CCFEE 5714</strain>
    </source>
</reference>
<name>A0ACC3MV91_9PEZI</name>